<reference evidence="9" key="3">
    <citation type="submission" date="2020-11" db="EMBL/GenBank/DDBJ databases">
        <authorList>
            <person name="Whitehead M."/>
        </authorList>
    </citation>
    <scope>NUCLEOTIDE SEQUENCE</scope>
    <source>
        <strain evidence="9">EGII</strain>
    </source>
</reference>
<keyword evidence="6" id="KW-0234">DNA repair</keyword>
<dbReference type="OrthoDB" id="408702at2759"/>
<name>W8BVX5_CERCA</name>
<protein>
    <submittedName>
        <fullName evidence="9">(Mediterranean fruit fly) hypothetical protein</fullName>
    </submittedName>
    <submittedName>
        <fullName evidence="10">Single-strand selective monofunctional uracil DNA glycosylase</fullName>
    </submittedName>
</protein>
<keyword evidence="7" id="KW-0539">Nucleus</keyword>
<dbReference type="AlphaFoldDB" id="W8BVX5"/>
<evidence type="ECO:0000313" key="11">
    <source>
        <dbReference type="Proteomes" id="UP000606786"/>
    </source>
</evidence>
<comment type="similarity">
    <text evidence="2">Belongs to the uracil-DNA glycosylase (UDG) superfamily. SMUG1 family.</text>
</comment>
<dbReference type="GO" id="GO:0006284">
    <property type="term" value="P:base-excision repair"/>
    <property type="evidence" value="ECO:0007669"/>
    <property type="project" value="InterPro"/>
</dbReference>
<evidence type="ECO:0000256" key="7">
    <source>
        <dbReference type="ARBA" id="ARBA00023242"/>
    </source>
</evidence>
<evidence type="ECO:0000313" key="9">
    <source>
        <dbReference type="EMBL" id="CAD6993661.1"/>
    </source>
</evidence>
<keyword evidence="4" id="KW-0378">Hydrolase</keyword>
<reference evidence="10" key="2">
    <citation type="journal article" date="2014" name="BMC Genomics">
        <title>A genomic perspective to assessing quality of mass-reared SIT flies used in Mediterranean fruit fly (Ceratitis capitata) eradication in California.</title>
        <authorList>
            <person name="Calla B."/>
            <person name="Hall B."/>
            <person name="Hou S."/>
            <person name="Geib S.M."/>
        </authorList>
    </citation>
    <scope>NUCLEOTIDE SEQUENCE</scope>
</reference>
<dbReference type="InterPro" id="IPR036895">
    <property type="entry name" value="Uracil-DNA_glycosylase-like_sf"/>
</dbReference>
<keyword evidence="11" id="KW-1185">Reference proteome</keyword>
<evidence type="ECO:0000256" key="2">
    <source>
        <dbReference type="ARBA" id="ARBA00007889"/>
    </source>
</evidence>
<dbReference type="GO" id="GO:0003677">
    <property type="term" value="F:DNA binding"/>
    <property type="evidence" value="ECO:0007669"/>
    <property type="project" value="UniProtKB-KW"/>
</dbReference>
<dbReference type="FunFam" id="3.40.470.10:FF:000017">
    <property type="entry name" value="Single-strand-selective monofunctional uracil-DNA glycosylase 1"/>
    <property type="match status" value="1"/>
</dbReference>
<evidence type="ECO:0000256" key="5">
    <source>
        <dbReference type="ARBA" id="ARBA00023125"/>
    </source>
</evidence>
<evidence type="ECO:0000256" key="3">
    <source>
        <dbReference type="ARBA" id="ARBA00022763"/>
    </source>
</evidence>
<dbReference type="Gene3D" id="3.40.470.10">
    <property type="entry name" value="Uracil-DNA glycosylase-like domain"/>
    <property type="match status" value="1"/>
</dbReference>
<dbReference type="KEGG" id="ccat:101452545"/>
<comment type="subcellular location">
    <subcellularLocation>
        <location evidence="1">Nucleus</location>
    </subcellularLocation>
</comment>
<evidence type="ECO:0000256" key="4">
    <source>
        <dbReference type="ARBA" id="ARBA00022801"/>
    </source>
</evidence>
<reference evidence="10" key="1">
    <citation type="submission" date="2013-07" db="EMBL/GenBank/DDBJ databases">
        <authorList>
            <person name="Geib S."/>
        </authorList>
    </citation>
    <scope>NUCLEOTIDE SEQUENCE</scope>
</reference>
<dbReference type="GO" id="GO:0005634">
    <property type="term" value="C:nucleus"/>
    <property type="evidence" value="ECO:0007669"/>
    <property type="project" value="UniProtKB-SubCell"/>
</dbReference>
<dbReference type="PANTHER" id="PTHR13235">
    <property type="entry name" value="SINGLE-STRAND SELECTIVE MONOFUNCTIONAL URACIL DNA GLYCOSYLASE"/>
    <property type="match status" value="1"/>
</dbReference>
<dbReference type="Pfam" id="PF03167">
    <property type="entry name" value="UDG"/>
    <property type="match status" value="1"/>
</dbReference>
<dbReference type="GO" id="GO:0017065">
    <property type="term" value="F:single-strand selective uracil DNA N-glycosylase activity"/>
    <property type="evidence" value="ECO:0007669"/>
    <property type="project" value="InterPro"/>
</dbReference>
<dbReference type="GeneID" id="101452545"/>
<dbReference type="EMBL" id="GAMC01001125">
    <property type="protein sequence ID" value="JAC05431.1"/>
    <property type="molecule type" value="mRNA"/>
</dbReference>
<evidence type="ECO:0000313" key="10">
    <source>
        <dbReference type="EMBL" id="JAC05431.1"/>
    </source>
</evidence>
<sequence>MSKRSFNKDMLDDRNGSTDFADSVLSVNTLQQFAVTKKRCLSFHGEKITNVVEGTTSHIGLEEEAVETQSLWKRFYKLECELNAALRNIVVPNNITHVYNPLEYASNLHCAYLRKFLNGPKSVVFVGMNPGPNGMGQTGVPFGNITTVRNEMALSGSVQQPVSVHEKRPVFGLECTVEEPSGARLWSLFKKLAGGSLSIFAEKCFVHNFCPLICYDKAGRNITPNELKGDYKSIVGKVCLDVLDLELDLMQPEILVPIGEYMNAMVKRSRHVNRLKIYKLHHPSPRSLNNQNWPEKAEKLLEDYDLVKYIRNEF</sequence>
<evidence type="ECO:0000256" key="6">
    <source>
        <dbReference type="ARBA" id="ARBA00023204"/>
    </source>
</evidence>
<dbReference type="PANTHER" id="PTHR13235:SF2">
    <property type="entry name" value="SINGLE-STRAND SELECTIVE MONOFUNCTIONAL URACIL DNA GLYCOSYLASE"/>
    <property type="match status" value="1"/>
</dbReference>
<accession>W8BVX5</accession>
<keyword evidence="5" id="KW-0238">DNA-binding</keyword>
<evidence type="ECO:0000256" key="1">
    <source>
        <dbReference type="ARBA" id="ARBA00004123"/>
    </source>
</evidence>
<dbReference type="InterPro" id="IPR005122">
    <property type="entry name" value="Uracil-DNA_glycosylase-like"/>
</dbReference>
<dbReference type="EMBL" id="CAJHJT010000001">
    <property type="protein sequence ID" value="CAD6993661.1"/>
    <property type="molecule type" value="Genomic_DNA"/>
</dbReference>
<dbReference type="InterPro" id="IPR039134">
    <property type="entry name" value="SMUG1"/>
</dbReference>
<keyword evidence="3" id="KW-0227">DNA damage</keyword>
<organism evidence="10">
    <name type="scientific">Ceratitis capitata</name>
    <name type="common">Mediterranean fruit fly</name>
    <name type="synonym">Tephritis capitata</name>
    <dbReference type="NCBI Taxonomy" id="7213"/>
    <lineage>
        <taxon>Eukaryota</taxon>
        <taxon>Metazoa</taxon>
        <taxon>Ecdysozoa</taxon>
        <taxon>Arthropoda</taxon>
        <taxon>Hexapoda</taxon>
        <taxon>Insecta</taxon>
        <taxon>Pterygota</taxon>
        <taxon>Neoptera</taxon>
        <taxon>Endopterygota</taxon>
        <taxon>Diptera</taxon>
        <taxon>Brachycera</taxon>
        <taxon>Muscomorpha</taxon>
        <taxon>Tephritoidea</taxon>
        <taxon>Tephritidae</taxon>
        <taxon>Ceratitis</taxon>
        <taxon>Ceratitis</taxon>
    </lineage>
</organism>
<feature type="domain" description="Uracil-DNA glycosylase-like" evidence="8">
    <location>
        <begin position="121"/>
        <end position="297"/>
    </location>
</feature>
<proteinExistence type="evidence at transcript level"/>
<dbReference type="Proteomes" id="UP000606786">
    <property type="component" value="Unassembled WGS sequence"/>
</dbReference>
<dbReference type="CTD" id="42078"/>
<gene>
    <name evidence="10" type="primary">SMUG1</name>
    <name evidence="9" type="ORF">CCAP1982_LOCUS2468</name>
</gene>
<dbReference type="SUPFAM" id="SSF52141">
    <property type="entry name" value="Uracil-DNA glycosylase-like"/>
    <property type="match status" value="1"/>
</dbReference>
<dbReference type="GO" id="GO:0000703">
    <property type="term" value="F:oxidized pyrimidine nucleobase lesion DNA N-glycosylase activity"/>
    <property type="evidence" value="ECO:0007669"/>
    <property type="project" value="TreeGrafter"/>
</dbReference>
<evidence type="ECO:0000259" key="8">
    <source>
        <dbReference type="Pfam" id="PF03167"/>
    </source>
</evidence>